<proteinExistence type="predicted"/>
<dbReference type="EMBL" id="AP018448">
    <property type="protein sequence ID" value="BBC38447.1"/>
    <property type="molecule type" value="Genomic_DNA"/>
</dbReference>
<evidence type="ECO:0000313" key="1">
    <source>
        <dbReference type="EMBL" id="BBC38447.1"/>
    </source>
</evidence>
<reference evidence="1 2" key="2">
    <citation type="journal article" date="2023" name="ChemBioChem">
        <title>Acyltransferase Domain Exchange between Two Independent Type I Polyketide Synthases in the Same Producer Strain of Macrolide Antibiotics.</title>
        <authorList>
            <person name="Kudo F."/>
            <person name="Kishikawa K."/>
            <person name="Tsuboi K."/>
            <person name="Kido T."/>
            <person name="Usui T."/>
            <person name="Hashimoto J."/>
            <person name="Shin-Ya K."/>
            <person name="Miyanaga A."/>
            <person name="Eguchi T."/>
        </authorList>
    </citation>
    <scope>NUCLEOTIDE SEQUENCE [LARGE SCALE GENOMIC DNA]</scope>
    <source>
        <strain evidence="1 2">A-8890</strain>
    </source>
</reference>
<protein>
    <recommendedName>
        <fullName evidence="3">HEAT repeat domain-containing protein</fullName>
    </recommendedName>
</protein>
<reference evidence="1 2" key="1">
    <citation type="journal article" date="2010" name="ChemBioChem">
        <title>Cloning and characterization of the biosynthetic gene cluster of 16-membered macrolide antibiotic FD-891: involvement of a dual functional cytochrome P450 monooxygenase catalyzing epoxidation and hydroxylation.</title>
        <authorList>
            <person name="Kudo F."/>
            <person name="Motegi A."/>
            <person name="Mizoue K."/>
            <person name="Eguchi T."/>
        </authorList>
    </citation>
    <scope>NUCLEOTIDE SEQUENCE [LARGE SCALE GENOMIC DNA]</scope>
    <source>
        <strain evidence="1 2">A-8890</strain>
    </source>
</reference>
<sequence>MNRSAARAPVTYCPPYGGQSGEEPCGATGERLAKALGSTGDMRPALGALVEEAPEDLAEAIEKAYAAASPERRRHLSWMLGAMHGRGYATLHGCWKAARPPMARSC</sequence>
<keyword evidence="2" id="KW-1185">Reference proteome</keyword>
<organism evidence="1 2">
    <name type="scientific">Streptomyces graminofaciens</name>
    <dbReference type="NCBI Taxonomy" id="68212"/>
    <lineage>
        <taxon>Bacteria</taxon>
        <taxon>Bacillati</taxon>
        <taxon>Actinomycetota</taxon>
        <taxon>Actinomycetes</taxon>
        <taxon>Kitasatosporales</taxon>
        <taxon>Streptomycetaceae</taxon>
        <taxon>Streptomyces</taxon>
    </lineage>
</organism>
<name>A0ABN5W417_9ACTN</name>
<accession>A0ABN5W417</accession>
<evidence type="ECO:0008006" key="3">
    <source>
        <dbReference type="Google" id="ProtNLM"/>
    </source>
</evidence>
<dbReference type="RefSeq" id="WP_286258946.1">
    <property type="nucleotide sequence ID" value="NZ_AP018448.1"/>
</dbReference>
<evidence type="ECO:0000313" key="2">
    <source>
        <dbReference type="Proteomes" id="UP001321542"/>
    </source>
</evidence>
<gene>
    <name evidence="1" type="ORF">SGFS_097410</name>
</gene>
<dbReference type="Proteomes" id="UP001321542">
    <property type="component" value="Chromosome"/>
</dbReference>